<name>A0A2Z4GEU6_9BACT</name>
<evidence type="ECO:0008006" key="4">
    <source>
        <dbReference type="Google" id="ProtNLM"/>
    </source>
</evidence>
<feature type="chain" id="PRO_5016237350" description="Bulb-type lectin domain-containing protein" evidence="1">
    <location>
        <begin position="18"/>
        <end position="511"/>
    </location>
</feature>
<dbReference type="PANTHER" id="PTHR35580">
    <property type="entry name" value="CELL SURFACE GLYCOPROTEIN (S-LAYER PROTEIN)-LIKE PROTEIN"/>
    <property type="match status" value="1"/>
</dbReference>
<dbReference type="Pfam" id="PF06739">
    <property type="entry name" value="SBBP"/>
    <property type="match status" value="3"/>
</dbReference>
<evidence type="ECO:0000313" key="2">
    <source>
        <dbReference type="EMBL" id="AWV99555.1"/>
    </source>
</evidence>
<dbReference type="AlphaFoldDB" id="A0A2Z4GEU6"/>
<dbReference type="Gene3D" id="2.80.10.50">
    <property type="match status" value="1"/>
</dbReference>
<reference evidence="2 3" key="1">
    <citation type="submission" date="2018-05" db="EMBL/GenBank/DDBJ databases">
        <title>Complete genome sequence of Arcticibacterium luteifluviistationis SM1504T, a cytophagaceae bacterium isolated from Arctic surface seawater.</title>
        <authorList>
            <person name="Li Y."/>
            <person name="Qin Q.-L."/>
        </authorList>
    </citation>
    <scope>NUCLEOTIDE SEQUENCE [LARGE SCALE GENOMIC DNA]</scope>
    <source>
        <strain evidence="2 3">SM1504</strain>
    </source>
</reference>
<dbReference type="RefSeq" id="WP_111372923.1">
    <property type="nucleotide sequence ID" value="NZ_CP029480.1"/>
</dbReference>
<keyword evidence="3" id="KW-1185">Reference proteome</keyword>
<gene>
    <name evidence="2" type="ORF">DJ013_15820</name>
</gene>
<accession>A0A2Z4GEU6</accession>
<keyword evidence="1" id="KW-0732">Signal</keyword>
<dbReference type="InterPro" id="IPR052918">
    <property type="entry name" value="Motility_Chemotaxis_Reg"/>
</dbReference>
<proteinExistence type="predicted"/>
<dbReference type="KEGG" id="als:DJ013_15820"/>
<dbReference type="Gene3D" id="2.120.10.30">
    <property type="entry name" value="TolB, C-terminal domain"/>
    <property type="match status" value="1"/>
</dbReference>
<feature type="signal peptide" evidence="1">
    <location>
        <begin position="1"/>
        <end position="17"/>
    </location>
</feature>
<protein>
    <recommendedName>
        <fullName evidence="4">Bulb-type lectin domain-containing protein</fullName>
    </recommendedName>
</protein>
<dbReference type="PANTHER" id="PTHR35580:SF1">
    <property type="entry name" value="PHYTASE-LIKE DOMAIN-CONTAINING PROTEIN"/>
    <property type="match status" value="1"/>
</dbReference>
<evidence type="ECO:0000313" key="3">
    <source>
        <dbReference type="Proteomes" id="UP000249873"/>
    </source>
</evidence>
<organism evidence="2 3">
    <name type="scientific">Arcticibacterium luteifluviistationis</name>
    <dbReference type="NCBI Taxonomy" id="1784714"/>
    <lineage>
        <taxon>Bacteria</taxon>
        <taxon>Pseudomonadati</taxon>
        <taxon>Bacteroidota</taxon>
        <taxon>Cytophagia</taxon>
        <taxon>Cytophagales</taxon>
        <taxon>Leadbetterellaceae</taxon>
        <taxon>Arcticibacterium</taxon>
    </lineage>
</organism>
<evidence type="ECO:0000256" key="1">
    <source>
        <dbReference type="SAM" id="SignalP"/>
    </source>
</evidence>
<dbReference type="SUPFAM" id="SSF101898">
    <property type="entry name" value="NHL repeat"/>
    <property type="match status" value="1"/>
</dbReference>
<dbReference type="Proteomes" id="UP000249873">
    <property type="component" value="Chromosome"/>
</dbReference>
<dbReference type="EMBL" id="CP029480">
    <property type="protein sequence ID" value="AWV99555.1"/>
    <property type="molecule type" value="Genomic_DNA"/>
</dbReference>
<sequence>MKNTLLVILISCTFIHAQNVTITPGGITPGLSGTYQRISYSDILEIASPVEGDQVYDITFHCMRVYNGSRWVCTYQLPKQPVNDAAFIASAGGTSLDFSDSGESVAVDGSGNVYVTGSFGGTANFGGISKTSGGESDVFIAKYNSSGAVQWVQSAGGLLRANGRSISLDASGNIYITGDFRGTATFGGISKTSGGANDIFVAKYNASGVIQWVQSAGGPGNAYGYSLDLDAAGNVYVTGSYYGTATFSGISKTSLSSNDIFVVKYNSGGAVQWVESAGGAFNDIGRSIAVDGSGNIYVTGSYENDLYAGGLYIYTSGGIDVFIAKYDASGNSQWLRTGGGPSFDVGRSVATDTSGNVYITGAYKETATFYTVDMTSVGDGDIFIAKYNSDGILQWAQSAGGTLSDSGLSVAVDLVGNVYVTGYYNGVATFGSSSLMSVGETDVFVVKYNSSGNALWLQCAGGTSYDFGSSVAVDNSGNAYITGSYRSTATFGASSHTSVGSDDVFLGRISQ</sequence>
<dbReference type="OrthoDB" id="937114at2"/>
<dbReference type="InterPro" id="IPR010620">
    <property type="entry name" value="SBBP_repeat"/>
</dbReference>
<dbReference type="InterPro" id="IPR011042">
    <property type="entry name" value="6-blade_b-propeller_TolB-like"/>
</dbReference>